<dbReference type="Gene3D" id="3.40.50.10660">
    <property type="entry name" value="PrpR receptor domain-like"/>
    <property type="match status" value="1"/>
</dbReference>
<dbReference type="Gene3D" id="1.10.8.60">
    <property type="match status" value="1"/>
</dbReference>
<dbReference type="HOGENOM" id="CLU_000445_8_5_9"/>
<dbReference type="EMBL" id="ADLO01000024">
    <property type="protein sequence ID" value="KGF56913.1"/>
    <property type="molecule type" value="Genomic_DNA"/>
</dbReference>
<dbReference type="NCBIfam" id="TIGR00229">
    <property type="entry name" value="sensory_box"/>
    <property type="match status" value="1"/>
</dbReference>
<dbReference type="Pfam" id="PF00158">
    <property type="entry name" value="Sigma54_activat"/>
    <property type="match status" value="1"/>
</dbReference>
<dbReference type="RefSeq" id="WP_044938880.1">
    <property type="nucleotide sequence ID" value="NZ_KN174161.1"/>
</dbReference>
<dbReference type="SUPFAM" id="SSF52540">
    <property type="entry name" value="P-loop containing nucleoside triphosphate hydrolases"/>
    <property type="match status" value="1"/>
</dbReference>
<evidence type="ECO:0000256" key="4">
    <source>
        <dbReference type="ARBA" id="ARBA00023163"/>
    </source>
</evidence>
<dbReference type="Pfam" id="PF06506">
    <property type="entry name" value="PrpR_N"/>
    <property type="match status" value="1"/>
</dbReference>
<sequence length="625" mass="69693">MARFALLLPREEMVEPAGRIARELEMDVVLNQSVPTERILDLMEDCRRAGADILVARGRQASILKEHTDFPVVEIQLTGLEIARLLHRARSLVSHLERPKIGVVTIPNMVGNIQGFEEIFDIELHTYFISGLSEMERGAEQAVADGMDVILGGDFVNAYCRRLGKRTLFFDGTEDSLRTSLLHARNVGQVADAERRNTAHLQVLLDYSFNGILELDARGIIVQSNDVACKILEQEREKLVGLPLSTLMPREDAEFWADALAQRRELYFSVLNVAGVHVVANAAPVADWDAGEGMVFSFYEMQKMERQGERALRERYRLQRYLAHGRFEDVNHTSREMSRLVKLARTFAETGQPILVYGEVGSGKSLFAQSIHNASPCSKGPFVTFDCAAHSPEQEAALSRAGKAADTGTLYLDNLDQLTPGGQRVLCRLLREGVVHVQGENTPTPVAARVIGSLTGDLAPKLEAGVFQPELYYLLTPLRLSLPPLRTRPDDLNQAIDMCLDDCVVKFNRYVVLTREARRLLMDYPWPGNYIQLRAFLERMVLTAPARTVNDGYVRSLLEELYPLPVVRAQGQALPAAVSPEAARLAEVLSRNGGSRAAAAAELGISKTTLWRRMKQYGIRDRFEG</sequence>
<dbReference type="GO" id="GO:0006355">
    <property type="term" value="P:regulation of DNA-templated transcription"/>
    <property type="evidence" value="ECO:0007669"/>
    <property type="project" value="InterPro"/>
</dbReference>
<organism evidence="6 7">
    <name type="scientific">Flavonifractor plautii 1_3_50AFAA</name>
    <dbReference type="NCBI Taxonomy" id="742738"/>
    <lineage>
        <taxon>Bacteria</taxon>
        <taxon>Bacillati</taxon>
        <taxon>Bacillota</taxon>
        <taxon>Clostridia</taxon>
        <taxon>Eubacteriales</taxon>
        <taxon>Oscillospiraceae</taxon>
        <taxon>Flavonifractor</taxon>
    </lineage>
</organism>
<dbReference type="InterPro" id="IPR009057">
    <property type="entry name" value="Homeodomain-like_sf"/>
</dbReference>
<dbReference type="InterPro" id="IPR058031">
    <property type="entry name" value="AAA_lid_NorR"/>
</dbReference>
<evidence type="ECO:0000313" key="7">
    <source>
        <dbReference type="Proteomes" id="UP000029585"/>
    </source>
</evidence>
<dbReference type="Proteomes" id="UP000029585">
    <property type="component" value="Unassembled WGS sequence"/>
</dbReference>
<keyword evidence="1" id="KW-0547">Nucleotide-binding</keyword>
<evidence type="ECO:0000313" key="6">
    <source>
        <dbReference type="EMBL" id="KGF56913.1"/>
    </source>
</evidence>
<dbReference type="PROSITE" id="PS50045">
    <property type="entry name" value="SIGMA54_INTERACT_4"/>
    <property type="match status" value="1"/>
</dbReference>
<dbReference type="InterPro" id="IPR002197">
    <property type="entry name" value="HTH_Fis"/>
</dbReference>
<dbReference type="InterPro" id="IPR003593">
    <property type="entry name" value="AAA+_ATPase"/>
</dbReference>
<dbReference type="InterPro" id="IPR027417">
    <property type="entry name" value="P-loop_NTPase"/>
</dbReference>
<dbReference type="GO" id="GO:0043565">
    <property type="term" value="F:sequence-specific DNA binding"/>
    <property type="evidence" value="ECO:0007669"/>
    <property type="project" value="InterPro"/>
</dbReference>
<dbReference type="PANTHER" id="PTHR32071">
    <property type="entry name" value="TRANSCRIPTIONAL REGULATORY PROTEIN"/>
    <property type="match status" value="1"/>
</dbReference>
<keyword evidence="4" id="KW-0804">Transcription</keyword>
<dbReference type="PRINTS" id="PR01590">
    <property type="entry name" value="HTHFIS"/>
</dbReference>
<dbReference type="PATRIC" id="fig|742738.3.peg.658"/>
<dbReference type="Pfam" id="PF25601">
    <property type="entry name" value="AAA_lid_14"/>
    <property type="match status" value="1"/>
</dbReference>
<keyword evidence="2" id="KW-0067">ATP-binding</keyword>
<dbReference type="eggNOG" id="COG3829">
    <property type="taxonomic scope" value="Bacteria"/>
</dbReference>
<dbReference type="Gene3D" id="3.40.50.300">
    <property type="entry name" value="P-loop containing nucleotide triphosphate hydrolases"/>
    <property type="match status" value="1"/>
</dbReference>
<dbReference type="CDD" id="cd00009">
    <property type="entry name" value="AAA"/>
    <property type="match status" value="1"/>
</dbReference>
<dbReference type="SUPFAM" id="SSF46689">
    <property type="entry name" value="Homeodomain-like"/>
    <property type="match status" value="1"/>
</dbReference>
<dbReference type="Pfam" id="PF02954">
    <property type="entry name" value="HTH_8"/>
    <property type="match status" value="1"/>
</dbReference>
<proteinExistence type="predicted"/>
<evidence type="ECO:0000259" key="5">
    <source>
        <dbReference type="PROSITE" id="PS50045"/>
    </source>
</evidence>
<dbReference type="CDD" id="cd00130">
    <property type="entry name" value="PAS"/>
    <property type="match status" value="1"/>
</dbReference>
<evidence type="ECO:0000256" key="2">
    <source>
        <dbReference type="ARBA" id="ARBA00022840"/>
    </source>
</evidence>
<dbReference type="SMART" id="SM00091">
    <property type="entry name" value="PAS"/>
    <property type="match status" value="1"/>
</dbReference>
<reference evidence="6 7" key="1">
    <citation type="submission" date="2011-08" db="EMBL/GenBank/DDBJ databases">
        <title>The Genome Sequence of Clostridium orbiscindens 1_3_50AFAA.</title>
        <authorList>
            <consortium name="The Broad Institute Genome Sequencing Platform"/>
            <person name="Earl A."/>
            <person name="Ward D."/>
            <person name="Feldgarden M."/>
            <person name="Gevers D."/>
            <person name="Daigneault M."/>
            <person name="Strauss J."/>
            <person name="Allen-Vercoe E."/>
            <person name="Young S.K."/>
            <person name="Zeng Q."/>
            <person name="Gargeya S."/>
            <person name="Fitzgerald M."/>
            <person name="Haas B."/>
            <person name="Abouelleil A."/>
            <person name="Alvarado L."/>
            <person name="Arachchi H.M."/>
            <person name="Berlin A."/>
            <person name="Brown A."/>
            <person name="Chapman S.B."/>
            <person name="Chen Z."/>
            <person name="Dunbar C."/>
            <person name="Freedman E."/>
            <person name="Gearin G."/>
            <person name="Gellesch M."/>
            <person name="Goldberg J."/>
            <person name="Griggs A."/>
            <person name="Gujja S."/>
            <person name="Heiman D."/>
            <person name="Howarth C."/>
            <person name="Larson L."/>
            <person name="Lui A."/>
            <person name="MacDonald P.J.P."/>
            <person name="Montmayeur A."/>
            <person name="Murphy C."/>
            <person name="Neiman D."/>
            <person name="Pearson M."/>
            <person name="Priest M."/>
            <person name="Roberts A."/>
            <person name="Saif S."/>
            <person name="Shea T."/>
            <person name="Shenoy N."/>
            <person name="Sisk P."/>
            <person name="Stolte C."/>
            <person name="Sykes S."/>
            <person name="Wortman J."/>
            <person name="Nusbaum C."/>
            <person name="Birren B."/>
        </authorList>
    </citation>
    <scope>NUCLEOTIDE SEQUENCE [LARGE SCALE GENOMIC DNA]</scope>
    <source>
        <strain evidence="6 7">1_3_50AFAA</strain>
    </source>
</reference>
<comment type="caution">
    <text evidence="6">The sequence shown here is derived from an EMBL/GenBank/DDBJ whole genome shotgun (WGS) entry which is preliminary data.</text>
</comment>
<feature type="domain" description="Sigma-54 factor interaction" evidence="5">
    <location>
        <begin position="330"/>
        <end position="542"/>
    </location>
</feature>
<dbReference type="SMART" id="SM00382">
    <property type="entry name" value="AAA"/>
    <property type="match status" value="1"/>
</dbReference>
<dbReference type="Gene3D" id="3.30.450.20">
    <property type="entry name" value="PAS domain"/>
    <property type="match status" value="1"/>
</dbReference>
<dbReference type="Gene3D" id="1.10.10.60">
    <property type="entry name" value="Homeodomain-like"/>
    <property type="match status" value="1"/>
</dbReference>
<dbReference type="Gene3D" id="3.40.50.2300">
    <property type="match status" value="1"/>
</dbReference>
<dbReference type="GO" id="GO:0005524">
    <property type="term" value="F:ATP binding"/>
    <property type="evidence" value="ECO:0007669"/>
    <property type="project" value="UniProtKB-KW"/>
</dbReference>
<accession>A0A096BC02</accession>
<dbReference type="GO" id="GO:0000156">
    <property type="term" value="F:phosphorelay response regulator activity"/>
    <property type="evidence" value="ECO:0007669"/>
    <property type="project" value="InterPro"/>
</dbReference>
<name>A0A096BC02_FLAPL</name>
<dbReference type="InterPro" id="IPR035965">
    <property type="entry name" value="PAS-like_dom_sf"/>
</dbReference>
<keyword evidence="3" id="KW-0805">Transcription regulation</keyword>
<evidence type="ECO:0000256" key="1">
    <source>
        <dbReference type="ARBA" id="ARBA00022741"/>
    </source>
</evidence>
<dbReference type="Pfam" id="PF00989">
    <property type="entry name" value="PAS"/>
    <property type="match status" value="1"/>
</dbReference>
<dbReference type="InterPro" id="IPR010524">
    <property type="entry name" value="Sig_transdc_resp-reg_PrpR_N"/>
</dbReference>
<gene>
    <name evidence="6" type="ORF">HMPREF9460_00632</name>
</gene>
<evidence type="ECO:0000256" key="3">
    <source>
        <dbReference type="ARBA" id="ARBA00023015"/>
    </source>
</evidence>
<dbReference type="SUPFAM" id="SSF159800">
    <property type="entry name" value="PrpR receptor domain-like"/>
    <property type="match status" value="1"/>
</dbReference>
<protein>
    <recommendedName>
        <fullName evidence="5">Sigma-54 factor interaction domain-containing protein</fullName>
    </recommendedName>
</protein>
<keyword evidence="7" id="KW-1185">Reference proteome</keyword>
<dbReference type="InterPro" id="IPR002078">
    <property type="entry name" value="Sigma_54_int"/>
</dbReference>
<dbReference type="AlphaFoldDB" id="A0A096BC02"/>
<dbReference type="InterPro" id="IPR013767">
    <property type="entry name" value="PAS_fold"/>
</dbReference>
<dbReference type="SUPFAM" id="SSF55785">
    <property type="entry name" value="PYP-like sensor domain (PAS domain)"/>
    <property type="match status" value="1"/>
</dbReference>
<dbReference type="InterPro" id="IPR000014">
    <property type="entry name" value="PAS"/>
</dbReference>